<dbReference type="Gene3D" id="1.10.510.10">
    <property type="entry name" value="Transferase(Phosphotransferase) domain 1"/>
    <property type="match status" value="1"/>
</dbReference>
<dbReference type="Proteomes" id="UP000738349">
    <property type="component" value="Unassembled WGS sequence"/>
</dbReference>
<dbReference type="InterPro" id="IPR000719">
    <property type="entry name" value="Prot_kinase_dom"/>
</dbReference>
<name>A0A9P9D6A9_9HYPO</name>
<reference evidence="3" key="1">
    <citation type="journal article" date="2021" name="Nat. Commun.">
        <title>Genetic determinants of endophytism in the Arabidopsis root mycobiome.</title>
        <authorList>
            <person name="Mesny F."/>
            <person name="Miyauchi S."/>
            <person name="Thiergart T."/>
            <person name="Pickel B."/>
            <person name="Atanasova L."/>
            <person name="Karlsson M."/>
            <person name="Huettel B."/>
            <person name="Barry K.W."/>
            <person name="Haridas S."/>
            <person name="Chen C."/>
            <person name="Bauer D."/>
            <person name="Andreopoulos W."/>
            <person name="Pangilinan J."/>
            <person name="LaButti K."/>
            <person name="Riley R."/>
            <person name="Lipzen A."/>
            <person name="Clum A."/>
            <person name="Drula E."/>
            <person name="Henrissat B."/>
            <person name="Kohler A."/>
            <person name="Grigoriev I.V."/>
            <person name="Martin F.M."/>
            <person name="Hacquard S."/>
        </authorList>
    </citation>
    <scope>NUCLEOTIDE SEQUENCE</scope>
    <source>
        <strain evidence="3">MPI-CAGE-AT-0147</strain>
    </source>
</reference>
<dbReference type="InterPro" id="IPR011009">
    <property type="entry name" value="Kinase-like_dom_sf"/>
</dbReference>
<evidence type="ECO:0000313" key="4">
    <source>
        <dbReference type="Proteomes" id="UP000738349"/>
    </source>
</evidence>
<protein>
    <recommendedName>
        <fullName evidence="2">Protein kinase domain-containing protein</fullName>
    </recommendedName>
</protein>
<proteinExistence type="predicted"/>
<organism evidence="3 4">
    <name type="scientific">Dactylonectria macrodidyma</name>
    <dbReference type="NCBI Taxonomy" id="307937"/>
    <lineage>
        <taxon>Eukaryota</taxon>
        <taxon>Fungi</taxon>
        <taxon>Dikarya</taxon>
        <taxon>Ascomycota</taxon>
        <taxon>Pezizomycotina</taxon>
        <taxon>Sordariomycetes</taxon>
        <taxon>Hypocreomycetidae</taxon>
        <taxon>Hypocreales</taxon>
        <taxon>Nectriaceae</taxon>
        <taxon>Dactylonectria</taxon>
    </lineage>
</organism>
<feature type="domain" description="Protein kinase" evidence="2">
    <location>
        <begin position="69"/>
        <end position="245"/>
    </location>
</feature>
<comment type="caution">
    <text evidence="3">The sequence shown here is derived from an EMBL/GenBank/DDBJ whole genome shotgun (WGS) entry which is preliminary data.</text>
</comment>
<dbReference type="SUPFAM" id="SSF56112">
    <property type="entry name" value="Protein kinase-like (PK-like)"/>
    <property type="match status" value="1"/>
</dbReference>
<accession>A0A9P9D6A9</accession>
<dbReference type="PROSITE" id="PS50011">
    <property type="entry name" value="PROTEIN_KINASE_DOM"/>
    <property type="match status" value="1"/>
</dbReference>
<feature type="region of interest" description="Disordered" evidence="1">
    <location>
        <begin position="1"/>
        <end position="65"/>
    </location>
</feature>
<feature type="compositionally biased region" description="Polar residues" evidence="1">
    <location>
        <begin position="1"/>
        <end position="10"/>
    </location>
</feature>
<dbReference type="AlphaFoldDB" id="A0A9P9D6A9"/>
<evidence type="ECO:0000256" key="1">
    <source>
        <dbReference type="SAM" id="MobiDB-lite"/>
    </source>
</evidence>
<dbReference type="EMBL" id="JAGMUV010000034">
    <property type="protein sequence ID" value="KAH7113518.1"/>
    <property type="molecule type" value="Genomic_DNA"/>
</dbReference>
<gene>
    <name evidence="3" type="ORF">EDB81DRAFT_670026</name>
</gene>
<feature type="compositionally biased region" description="Polar residues" evidence="1">
    <location>
        <begin position="42"/>
        <end position="56"/>
    </location>
</feature>
<dbReference type="GO" id="GO:0004672">
    <property type="term" value="F:protein kinase activity"/>
    <property type="evidence" value="ECO:0007669"/>
    <property type="project" value="InterPro"/>
</dbReference>
<evidence type="ECO:0000313" key="3">
    <source>
        <dbReference type="EMBL" id="KAH7113518.1"/>
    </source>
</evidence>
<keyword evidence="4" id="KW-1185">Reference proteome</keyword>
<dbReference type="Pfam" id="PF00069">
    <property type="entry name" value="Pkinase"/>
    <property type="match status" value="1"/>
</dbReference>
<dbReference type="GO" id="GO:0005524">
    <property type="term" value="F:ATP binding"/>
    <property type="evidence" value="ECO:0007669"/>
    <property type="project" value="InterPro"/>
</dbReference>
<sequence>MSNTNPNRLTQLHFGPLKLGKNEASVPRPLQLPSRLEETKPTSKSTTHPQNTTRADNSIRRVTKRNLPVNQPISLSVGKYGERYTTQYTLQVGNKNVPVVLVEKPGSNERGGGGMVREFVGKDATKQVEAIQRIRHPRFVKALDKYGIDGGFLIVFELIPLPLIEIATVHILETSHVAAIFQQVIDGLIYLKENGLEHDSLTCSNVLVDNNGQVRICRIFSVLPKTLSLRSFYRGPGVLSFHIGW</sequence>
<dbReference type="OrthoDB" id="4226417at2759"/>
<evidence type="ECO:0000259" key="2">
    <source>
        <dbReference type="PROSITE" id="PS50011"/>
    </source>
</evidence>